<dbReference type="EMBL" id="KN294007">
    <property type="protein sequence ID" value="EEH34883.2"/>
    <property type="molecule type" value="Genomic_DNA"/>
</dbReference>
<dbReference type="Proteomes" id="UP000002059">
    <property type="component" value="Partially assembled WGS sequence"/>
</dbReference>
<dbReference type="GeneID" id="9095380"/>
<reference evidence="2 3" key="1">
    <citation type="journal article" date="2011" name="PLoS Genet.">
        <title>Comparative genomic analysis of human fungal pathogens causing paracoccidioidomycosis.</title>
        <authorList>
            <person name="Desjardins C.A."/>
            <person name="Champion M.D."/>
            <person name="Holder J.W."/>
            <person name="Muszewska A."/>
            <person name="Goldberg J."/>
            <person name="Bailao A.M."/>
            <person name="Brigido M.M."/>
            <person name="Ferreira M.E."/>
            <person name="Garcia A.M."/>
            <person name="Grynberg M."/>
            <person name="Gujja S."/>
            <person name="Heiman D.I."/>
            <person name="Henn M.R."/>
            <person name="Kodira C.D."/>
            <person name="Leon-Narvaez H."/>
            <person name="Longo L.V."/>
            <person name="Ma L.J."/>
            <person name="Malavazi I."/>
            <person name="Matsuo A.L."/>
            <person name="Morais F.V."/>
            <person name="Pereira M."/>
            <person name="Rodriguez-Brito S."/>
            <person name="Sakthikumar S."/>
            <person name="Salem-Izacc S.M."/>
            <person name="Sykes S.M."/>
            <person name="Teixeira M.M."/>
            <person name="Vallejo M.C."/>
            <person name="Walter M.E."/>
            <person name="Yandava C."/>
            <person name="Young S."/>
            <person name="Zeng Q."/>
            <person name="Zucker J."/>
            <person name="Felipe M.S."/>
            <person name="Goldman G.H."/>
            <person name="Haas B.J."/>
            <person name="McEwen J.G."/>
            <person name="Nino-Vega G."/>
            <person name="Puccia R."/>
            <person name="San-Blas G."/>
            <person name="Soares C.M."/>
            <person name="Birren B.W."/>
            <person name="Cuomo C.A."/>
        </authorList>
    </citation>
    <scope>NUCLEOTIDE SEQUENCE [LARGE SCALE GENOMIC DNA]</scope>
    <source>
        <strain evidence="3">ATCC MYA-826 / Pb01</strain>
    </source>
</reference>
<dbReference type="HOGENOM" id="CLU_2134268_0_0_1"/>
<evidence type="ECO:0000313" key="2">
    <source>
        <dbReference type="EMBL" id="EEH34883.2"/>
    </source>
</evidence>
<proteinExistence type="predicted"/>
<keyword evidence="3" id="KW-1185">Reference proteome</keyword>
<dbReference type="RefSeq" id="XP_015699955.1">
    <property type="nucleotide sequence ID" value="XM_015845729.1"/>
</dbReference>
<dbReference type="KEGG" id="pbl:PAAG_05930"/>
<feature type="region of interest" description="Disordered" evidence="1">
    <location>
        <begin position="1"/>
        <end position="62"/>
    </location>
</feature>
<sequence length="113" mass="12419">MALLERQMSSWCGTRLRREQPFSGGEVNQQPVIHPSQPTNQPVDQPTNQPHGQLRNQPGQLLGSNGAVDLTLAVHWAARGYHAIRPPTDGVCSENGESSLGNAQFKPRTKNNR</sequence>
<name>C1H589_PARBA</name>
<dbReference type="VEuPathDB" id="FungiDB:PAAG_05930"/>
<protein>
    <submittedName>
        <fullName evidence="2">Uncharacterized protein</fullName>
    </submittedName>
</protein>
<feature type="compositionally biased region" description="Polar residues" evidence="1">
    <location>
        <begin position="26"/>
        <end position="62"/>
    </location>
</feature>
<dbReference type="AlphaFoldDB" id="C1H589"/>
<evidence type="ECO:0000313" key="3">
    <source>
        <dbReference type="Proteomes" id="UP000002059"/>
    </source>
</evidence>
<gene>
    <name evidence="2" type="ORF">PAAG_05930</name>
</gene>
<accession>C1H589</accession>
<organism evidence="2 3">
    <name type="scientific">Paracoccidioides lutzii (strain ATCC MYA-826 / Pb01)</name>
    <name type="common">Paracoccidioides brasiliensis</name>
    <dbReference type="NCBI Taxonomy" id="502779"/>
    <lineage>
        <taxon>Eukaryota</taxon>
        <taxon>Fungi</taxon>
        <taxon>Dikarya</taxon>
        <taxon>Ascomycota</taxon>
        <taxon>Pezizomycotina</taxon>
        <taxon>Eurotiomycetes</taxon>
        <taxon>Eurotiomycetidae</taxon>
        <taxon>Onygenales</taxon>
        <taxon>Ajellomycetaceae</taxon>
        <taxon>Paracoccidioides</taxon>
    </lineage>
</organism>
<feature type="region of interest" description="Disordered" evidence="1">
    <location>
        <begin position="85"/>
        <end position="113"/>
    </location>
</feature>
<evidence type="ECO:0000256" key="1">
    <source>
        <dbReference type="SAM" id="MobiDB-lite"/>
    </source>
</evidence>